<dbReference type="Proteomes" id="UP000838412">
    <property type="component" value="Chromosome 4"/>
</dbReference>
<keyword evidence="2" id="KW-0812">Transmembrane</keyword>
<sequence>MQTVRSALSAALRICPRTAVSTHTRPAAGMVLVHTSTPRPSGSNQNCLRPDMPYMTDHGAWSGLDLGLFIGAGLLVTAGLFEDKRAQQTTHIPSSVPPVHYVPSDASQHTGLNLVPQAPRAPAGVLFRSANTPLGKNDKADGRVAGSEASRGNLKDQRVFAQSGRSAERDDEATSAEKACKCPRDVSDETPTAVGPVKMRDKALSDEEDAREAPAKSKKSSGDAGDTKEVFEDAMNERGGGPSVGTESPTQSMSNTEERADRNEVDVSSENDVTARDDDQGPVKELMTSDSDIGDQKSPSACNLGGGQSSEGNAGKDHDFCGDDVTSDVTKTCDVPPDGEDIEDDVRSRSGETRLRHADFTEAEVITVTACPIRHDFSGAAREVIGPATHVTDKTDTEISQEDFLSDGDFGHERGHLSQEVPVSPRLKRKLRCAVLYADWREDSQFCHRDDVTTNQKVRCSWFGEDDDDDDLDDVSAVKVYCAVLEGVWREEGGLVENHVTSTTGGDDVMESYYPGHGRRNGIQSGNENWV</sequence>
<feature type="compositionally biased region" description="Basic and acidic residues" evidence="1">
    <location>
        <begin position="198"/>
        <end position="215"/>
    </location>
</feature>
<keyword evidence="2" id="KW-1133">Transmembrane helix</keyword>
<evidence type="ECO:0000256" key="2">
    <source>
        <dbReference type="SAM" id="Phobius"/>
    </source>
</evidence>
<organism evidence="3 4">
    <name type="scientific">Branchiostoma lanceolatum</name>
    <name type="common">Common lancelet</name>
    <name type="synonym">Amphioxus lanceolatum</name>
    <dbReference type="NCBI Taxonomy" id="7740"/>
    <lineage>
        <taxon>Eukaryota</taxon>
        <taxon>Metazoa</taxon>
        <taxon>Chordata</taxon>
        <taxon>Cephalochordata</taxon>
        <taxon>Leptocardii</taxon>
        <taxon>Amphioxiformes</taxon>
        <taxon>Branchiostomatidae</taxon>
        <taxon>Branchiostoma</taxon>
    </lineage>
</organism>
<name>A0A8J9ZT88_BRALA</name>
<feature type="region of interest" description="Disordered" evidence="1">
    <location>
        <begin position="128"/>
        <end position="317"/>
    </location>
</feature>
<evidence type="ECO:0000313" key="4">
    <source>
        <dbReference type="Proteomes" id="UP000838412"/>
    </source>
</evidence>
<accession>A0A8J9ZT88</accession>
<feature type="compositionally biased region" description="Basic and acidic residues" evidence="1">
    <location>
        <begin position="273"/>
        <end position="282"/>
    </location>
</feature>
<protein>
    <submittedName>
        <fullName evidence="3">Hypp2405 protein</fullName>
    </submittedName>
</protein>
<gene>
    <name evidence="3" type="primary">Hypp2405</name>
    <name evidence="3" type="ORF">BLAG_LOCUS16973</name>
</gene>
<reference evidence="3" key="1">
    <citation type="submission" date="2022-01" db="EMBL/GenBank/DDBJ databases">
        <authorList>
            <person name="Braso-Vives M."/>
        </authorList>
    </citation>
    <scope>NUCLEOTIDE SEQUENCE</scope>
</reference>
<dbReference type="AlphaFoldDB" id="A0A8J9ZT88"/>
<keyword evidence="4" id="KW-1185">Reference proteome</keyword>
<dbReference type="OrthoDB" id="10044101at2759"/>
<feature type="compositionally biased region" description="Basic and acidic residues" evidence="1">
    <location>
        <begin position="178"/>
        <end position="187"/>
    </location>
</feature>
<evidence type="ECO:0000313" key="3">
    <source>
        <dbReference type="EMBL" id="CAH1261600.1"/>
    </source>
</evidence>
<keyword evidence="2" id="KW-0472">Membrane</keyword>
<feature type="transmembrane region" description="Helical" evidence="2">
    <location>
        <begin position="60"/>
        <end position="81"/>
    </location>
</feature>
<feature type="compositionally biased region" description="Basic and acidic residues" evidence="1">
    <location>
        <begin position="256"/>
        <end position="265"/>
    </location>
</feature>
<feature type="compositionally biased region" description="Polar residues" evidence="1">
    <location>
        <begin position="245"/>
        <end position="255"/>
    </location>
</feature>
<proteinExistence type="predicted"/>
<evidence type="ECO:0000256" key="1">
    <source>
        <dbReference type="SAM" id="MobiDB-lite"/>
    </source>
</evidence>
<dbReference type="EMBL" id="OV696689">
    <property type="protein sequence ID" value="CAH1261600.1"/>
    <property type="molecule type" value="Genomic_DNA"/>
</dbReference>